<dbReference type="InterPro" id="IPR002376">
    <property type="entry name" value="Formyl_transf_N"/>
</dbReference>
<keyword evidence="12" id="KW-1185">Reference proteome</keyword>
<proteinExistence type="inferred from homology"/>
<dbReference type="InterPro" id="IPR036477">
    <property type="entry name" value="Formyl_transf_N_sf"/>
</dbReference>
<dbReference type="EC" id="2.1.2.9" evidence="3 8"/>
<feature type="domain" description="Formyl transferase C-terminal" evidence="10">
    <location>
        <begin position="206"/>
        <end position="308"/>
    </location>
</feature>
<dbReference type="AlphaFoldDB" id="A0A7X1ZBI1"/>
<feature type="binding site" evidence="8">
    <location>
        <begin position="112"/>
        <end position="115"/>
    </location>
    <ligand>
        <name>(6S)-5,6,7,8-tetrahydrofolate</name>
        <dbReference type="ChEBI" id="CHEBI:57453"/>
    </ligand>
</feature>
<organism evidence="11 12">
    <name type="scientific">Lactococcus hircilactis</name>
    <dbReference type="NCBI Taxonomy" id="1494462"/>
    <lineage>
        <taxon>Bacteria</taxon>
        <taxon>Bacillati</taxon>
        <taxon>Bacillota</taxon>
        <taxon>Bacilli</taxon>
        <taxon>Lactobacillales</taxon>
        <taxon>Streptococcaceae</taxon>
        <taxon>Lactococcus</taxon>
    </lineage>
</organism>
<evidence type="ECO:0000256" key="7">
    <source>
        <dbReference type="ARBA" id="ARBA00048558"/>
    </source>
</evidence>
<dbReference type="SUPFAM" id="SSF50486">
    <property type="entry name" value="FMT C-terminal domain-like"/>
    <property type="match status" value="1"/>
</dbReference>
<dbReference type="Proteomes" id="UP000439550">
    <property type="component" value="Unassembled WGS sequence"/>
</dbReference>
<dbReference type="Pfam" id="PF02911">
    <property type="entry name" value="Formyl_trans_C"/>
    <property type="match status" value="1"/>
</dbReference>
<evidence type="ECO:0000256" key="2">
    <source>
        <dbReference type="ARBA" id="ARBA00010699"/>
    </source>
</evidence>
<protein>
    <recommendedName>
        <fullName evidence="4 8">Methionyl-tRNA formyltransferase</fullName>
        <ecNumber evidence="3 8">2.1.2.9</ecNumber>
    </recommendedName>
</protein>
<evidence type="ECO:0000256" key="5">
    <source>
        <dbReference type="ARBA" id="ARBA00022679"/>
    </source>
</evidence>
<dbReference type="InterPro" id="IPR037022">
    <property type="entry name" value="Formyl_trans_C_sf"/>
</dbReference>
<sequence>MKKTKLLFMGTPEFAATVLRGIIAHDEYEILAVVTQPDRKVGRKHELKMPPVKTVALEFGLPVFQPEKLSQSKELEALLELGADGIVTSAFGQFLPSRLLDAVQFAVNTHGSLLPKYRGGAPIQYALRNGDEVAGVTLIEMVKKMDAGGMIAKTSIPILDEDNAGSLFEKLAIVARDLLLESLPQYLLGNLKPVAQDETKVTFSPNISPEEEKIDWTKSAREIFNHIRSLAPHPVAHTFLNGARFKIEAVEIVEKNTVSTDNIPKPGEIVEKTKKRLLVATKNGFVSLKVVQPQGKPQMSIESYLNGLGQKVKVGDCFDPK</sequence>
<comment type="caution">
    <text evidence="11">The sequence shown here is derived from an EMBL/GenBank/DDBJ whole genome shotgun (WGS) entry which is preliminary data.</text>
</comment>
<evidence type="ECO:0000256" key="1">
    <source>
        <dbReference type="ARBA" id="ARBA00002606"/>
    </source>
</evidence>
<accession>A0A7X1ZBI1</accession>
<dbReference type="RefSeq" id="WP_153496730.1">
    <property type="nucleotide sequence ID" value="NZ_CAXYUY010000029.1"/>
</dbReference>
<dbReference type="NCBIfam" id="TIGR00460">
    <property type="entry name" value="fmt"/>
    <property type="match status" value="1"/>
</dbReference>
<dbReference type="Pfam" id="PF00551">
    <property type="entry name" value="Formyl_trans_N"/>
    <property type="match status" value="1"/>
</dbReference>
<comment type="function">
    <text evidence="1 8">Attaches a formyl group to the free amino group of methionyl-tRNA(fMet). The formyl group appears to play a dual role in the initiator identity of N-formylmethionyl-tRNA by promoting its recognition by IF2 and preventing the misappropriation of this tRNA by the elongation apparatus.</text>
</comment>
<dbReference type="CDD" id="cd08646">
    <property type="entry name" value="FMT_core_Met-tRNA-FMT_N"/>
    <property type="match status" value="1"/>
</dbReference>
<comment type="catalytic activity">
    <reaction evidence="7 8">
        <text>L-methionyl-tRNA(fMet) + (6R)-10-formyltetrahydrofolate = N-formyl-L-methionyl-tRNA(fMet) + (6S)-5,6,7,8-tetrahydrofolate + H(+)</text>
        <dbReference type="Rhea" id="RHEA:24380"/>
        <dbReference type="Rhea" id="RHEA-COMP:9952"/>
        <dbReference type="Rhea" id="RHEA-COMP:9953"/>
        <dbReference type="ChEBI" id="CHEBI:15378"/>
        <dbReference type="ChEBI" id="CHEBI:57453"/>
        <dbReference type="ChEBI" id="CHEBI:78530"/>
        <dbReference type="ChEBI" id="CHEBI:78844"/>
        <dbReference type="ChEBI" id="CHEBI:195366"/>
        <dbReference type="EC" id="2.1.2.9"/>
    </reaction>
</comment>
<dbReference type="OrthoDB" id="9802815at2"/>
<keyword evidence="5 8" id="KW-0808">Transferase</keyword>
<dbReference type="GO" id="GO:0005829">
    <property type="term" value="C:cytosol"/>
    <property type="evidence" value="ECO:0007669"/>
    <property type="project" value="TreeGrafter"/>
</dbReference>
<evidence type="ECO:0000256" key="8">
    <source>
        <dbReference type="HAMAP-Rule" id="MF_00182"/>
    </source>
</evidence>
<dbReference type="Gene3D" id="3.10.25.10">
    <property type="entry name" value="Formyl transferase, C-terminal domain"/>
    <property type="match status" value="1"/>
</dbReference>
<dbReference type="InterPro" id="IPR041711">
    <property type="entry name" value="Met-tRNA-FMT_N"/>
</dbReference>
<evidence type="ECO:0000256" key="6">
    <source>
        <dbReference type="ARBA" id="ARBA00022917"/>
    </source>
</evidence>
<dbReference type="PROSITE" id="PS00373">
    <property type="entry name" value="GART"/>
    <property type="match status" value="1"/>
</dbReference>
<evidence type="ECO:0000256" key="3">
    <source>
        <dbReference type="ARBA" id="ARBA00012261"/>
    </source>
</evidence>
<dbReference type="SUPFAM" id="SSF53328">
    <property type="entry name" value="Formyltransferase"/>
    <property type="match status" value="1"/>
</dbReference>
<dbReference type="EMBL" id="WITJ01000012">
    <property type="protein sequence ID" value="MQW40065.1"/>
    <property type="molecule type" value="Genomic_DNA"/>
</dbReference>
<dbReference type="InterPro" id="IPR001555">
    <property type="entry name" value="GART_AS"/>
</dbReference>
<evidence type="ECO:0000313" key="12">
    <source>
        <dbReference type="Proteomes" id="UP000439550"/>
    </source>
</evidence>
<dbReference type="PANTHER" id="PTHR11138">
    <property type="entry name" value="METHIONYL-TRNA FORMYLTRANSFERASE"/>
    <property type="match status" value="1"/>
</dbReference>
<evidence type="ECO:0000259" key="9">
    <source>
        <dbReference type="Pfam" id="PF00551"/>
    </source>
</evidence>
<dbReference type="InterPro" id="IPR005793">
    <property type="entry name" value="Formyl_trans_C"/>
</dbReference>
<dbReference type="CDD" id="cd08704">
    <property type="entry name" value="Met_tRNA_FMT_C"/>
    <property type="match status" value="1"/>
</dbReference>
<dbReference type="HAMAP" id="MF_00182">
    <property type="entry name" value="Formyl_trans"/>
    <property type="match status" value="1"/>
</dbReference>
<dbReference type="PANTHER" id="PTHR11138:SF5">
    <property type="entry name" value="METHIONYL-TRNA FORMYLTRANSFERASE, MITOCHONDRIAL"/>
    <property type="match status" value="1"/>
</dbReference>
<dbReference type="InterPro" id="IPR011034">
    <property type="entry name" value="Formyl_transferase-like_C_sf"/>
</dbReference>
<evidence type="ECO:0000313" key="11">
    <source>
        <dbReference type="EMBL" id="MQW40065.1"/>
    </source>
</evidence>
<dbReference type="InterPro" id="IPR044135">
    <property type="entry name" value="Met-tRNA-FMT_C"/>
</dbReference>
<reference evidence="11 12" key="1">
    <citation type="submission" date="2019-10" db="EMBL/GenBank/DDBJ databases">
        <authorList>
            <person name="Dong K."/>
        </authorList>
    </citation>
    <scope>NUCLEOTIDE SEQUENCE [LARGE SCALE GENOMIC DNA]</scope>
    <source>
        <strain evidence="11 12">DSM 28960</strain>
    </source>
</reference>
<keyword evidence="6 8" id="KW-0648">Protein biosynthesis</keyword>
<dbReference type="InterPro" id="IPR005794">
    <property type="entry name" value="Fmt"/>
</dbReference>
<dbReference type="Gene3D" id="3.40.50.170">
    <property type="entry name" value="Formyl transferase, N-terminal domain"/>
    <property type="match status" value="1"/>
</dbReference>
<gene>
    <name evidence="8" type="primary">fmt</name>
    <name evidence="11" type="ORF">GHI93_09015</name>
</gene>
<name>A0A7X1ZBI1_9LACT</name>
<evidence type="ECO:0000259" key="10">
    <source>
        <dbReference type="Pfam" id="PF02911"/>
    </source>
</evidence>
<evidence type="ECO:0000256" key="4">
    <source>
        <dbReference type="ARBA" id="ARBA00016014"/>
    </source>
</evidence>
<dbReference type="GO" id="GO:0004479">
    <property type="term" value="F:methionyl-tRNA formyltransferase activity"/>
    <property type="evidence" value="ECO:0007669"/>
    <property type="project" value="UniProtKB-UniRule"/>
</dbReference>
<comment type="similarity">
    <text evidence="2 8">Belongs to the Fmt family.</text>
</comment>
<feature type="domain" description="Formyl transferase N-terminal" evidence="9">
    <location>
        <begin position="6"/>
        <end position="181"/>
    </location>
</feature>